<sequence>MLALLLLSACNSTQGQSSGEAGAGNSGAAATAEADTSGNSSSDTSAAGQQAGPGGGQMDEGQMKMMRTFRSLIRMDEQEGLEITKAQAESMLPIVQEAVTASELTDDNEAGITALLTEQQQAYLTESASQMGGRGARGQAPSGDAGQGAPGAGQTGASDQAAAGTEGAAGSEAGTPPENGGQPTTPPQGDGQAPAGDGQDAAEPAGRSGGMGQGDTGPGGPGGIADAGEQLIELLQSKTTAAE</sequence>
<feature type="compositionally biased region" description="Low complexity" evidence="1">
    <location>
        <begin position="155"/>
        <end position="206"/>
    </location>
</feature>
<feature type="compositionally biased region" description="Gly residues" evidence="1">
    <location>
        <begin position="145"/>
        <end position="154"/>
    </location>
</feature>
<dbReference type="OrthoDB" id="2607092at2"/>
<protein>
    <submittedName>
        <fullName evidence="2">Uncharacterized protein</fullName>
    </submittedName>
</protein>
<name>A0A3P3U159_9BACL</name>
<dbReference type="AlphaFoldDB" id="A0A3P3U159"/>
<reference evidence="2 3" key="1">
    <citation type="submission" date="2018-11" db="EMBL/GenBank/DDBJ databases">
        <title>Genome sequencing of Paenibacillus sp. KCOM 3021 (= ChDC PVNT-B20).</title>
        <authorList>
            <person name="Kook J.-K."/>
            <person name="Park S.-N."/>
            <person name="Lim Y.K."/>
        </authorList>
    </citation>
    <scope>NUCLEOTIDE SEQUENCE [LARGE SCALE GENOMIC DNA]</scope>
    <source>
        <strain evidence="2 3">KCOM 3021</strain>
    </source>
</reference>
<dbReference type="RefSeq" id="WP_128630146.1">
    <property type="nucleotide sequence ID" value="NZ_RRCN01000001.1"/>
</dbReference>
<organism evidence="2 3">
    <name type="scientific">Paenibacillus oralis</name>
    <dbReference type="NCBI Taxonomy" id="2490856"/>
    <lineage>
        <taxon>Bacteria</taxon>
        <taxon>Bacillati</taxon>
        <taxon>Bacillota</taxon>
        <taxon>Bacilli</taxon>
        <taxon>Bacillales</taxon>
        <taxon>Paenibacillaceae</taxon>
        <taxon>Paenibacillus</taxon>
    </lineage>
</organism>
<gene>
    <name evidence="2" type="ORF">EHV15_04280</name>
</gene>
<dbReference type="Proteomes" id="UP000267017">
    <property type="component" value="Unassembled WGS sequence"/>
</dbReference>
<feature type="compositionally biased region" description="Gly residues" evidence="1">
    <location>
        <begin position="207"/>
        <end position="225"/>
    </location>
</feature>
<evidence type="ECO:0000256" key="1">
    <source>
        <dbReference type="SAM" id="MobiDB-lite"/>
    </source>
</evidence>
<evidence type="ECO:0000313" key="2">
    <source>
        <dbReference type="EMBL" id="RRJ62253.1"/>
    </source>
</evidence>
<comment type="caution">
    <text evidence="2">The sequence shown here is derived from an EMBL/GenBank/DDBJ whole genome shotgun (WGS) entry which is preliminary data.</text>
</comment>
<keyword evidence="3" id="KW-1185">Reference proteome</keyword>
<proteinExistence type="predicted"/>
<evidence type="ECO:0000313" key="3">
    <source>
        <dbReference type="Proteomes" id="UP000267017"/>
    </source>
</evidence>
<feature type="compositionally biased region" description="Low complexity" evidence="1">
    <location>
        <begin position="26"/>
        <end position="39"/>
    </location>
</feature>
<feature type="region of interest" description="Disordered" evidence="1">
    <location>
        <begin position="127"/>
        <end position="229"/>
    </location>
</feature>
<accession>A0A3P3U159</accession>
<feature type="region of interest" description="Disordered" evidence="1">
    <location>
        <begin position="13"/>
        <end position="61"/>
    </location>
</feature>
<dbReference type="EMBL" id="RRCN01000001">
    <property type="protein sequence ID" value="RRJ62253.1"/>
    <property type="molecule type" value="Genomic_DNA"/>
</dbReference>